<keyword evidence="2" id="KW-0812">Transmembrane</keyword>
<evidence type="ECO:0000259" key="3">
    <source>
        <dbReference type="Pfam" id="PF13672"/>
    </source>
</evidence>
<accession>A0A1X4G9R9</accession>
<evidence type="ECO:0000313" key="4">
    <source>
        <dbReference type="EMBL" id="OSO93921.1"/>
    </source>
</evidence>
<protein>
    <submittedName>
        <fullName evidence="4">Protein-serine/threonine phosphatase</fullName>
    </submittedName>
</protein>
<dbReference type="RefSeq" id="WP_085727482.1">
    <property type="nucleotide sequence ID" value="NZ_NBYN01000017.1"/>
</dbReference>
<sequence length="417" mass="46787">MKKDIPQEKWRCIGESVRGASHLRSGLPNQDAIEWYPGHPEPGLGLPVILAVSDGHGSAKSFRSDKGSRFAVSTAIDVIQEFFSTIQKSDINFSTLKDGTERLLPQRLVNEWRTIVQKDLEEHPLTDEEKENLVKRDGESAWKAVENNNFLVYGATLLAVLVTESFILYVQLGDGDILEVSSEGETTRMLQRDPRLIANETTSLCMNKAWNEFQVHLEPYTKAMSRKMPALILVSTDGYSNSFSTDEGFEKIGRDYLNMFKSHSAEEVRQKLKGFLEETSEKGSGDDITLGIIKRSQVHDRDYLPDLLEDLGKKVTLVEDSNVRQKESISDIEINVKRLQHSEITVKNRVALAIIGLVITFPLTLFNMVLSIQFFSRLASVEQKLNQGNPQGRGETSSPNSTSLKNQNQGSNLVENN</sequence>
<evidence type="ECO:0000313" key="5">
    <source>
        <dbReference type="Proteomes" id="UP000192997"/>
    </source>
</evidence>
<dbReference type="Pfam" id="PF13672">
    <property type="entry name" value="PP2C_2"/>
    <property type="match status" value="1"/>
</dbReference>
<dbReference type="SUPFAM" id="SSF81606">
    <property type="entry name" value="PP2C-like"/>
    <property type="match status" value="1"/>
</dbReference>
<gene>
    <name evidence="4" type="ORF">B7O87_05055</name>
</gene>
<dbReference type="Proteomes" id="UP000192997">
    <property type="component" value="Unassembled WGS sequence"/>
</dbReference>
<proteinExistence type="predicted"/>
<keyword evidence="2" id="KW-0472">Membrane</keyword>
<reference evidence="5" key="1">
    <citation type="submission" date="2017-04" db="EMBL/GenBank/DDBJ databases">
        <authorList>
            <person name="Abreu V.A."/>
            <person name="Popin R.V."/>
            <person name="Rigonato J."/>
            <person name="Andreote A.P."/>
            <person name="Schaker P.C."/>
            <person name="Hoff-Risseti C."/>
            <person name="Alvarenga D.O."/>
            <person name="Varani A.M."/>
            <person name="Fiore M.F."/>
        </authorList>
    </citation>
    <scope>NUCLEOTIDE SEQUENCE [LARGE SCALE GENOMIC DNA]</scope>
    <source>
        <strain evidence="5">CENA303</strain>
    </source>
</reference>
<feature type="domain" description="PPM-type phosphatase" evidence="3">
    <location>
        <begin position="18"/>
        <end position="277"/>
    </location>
</feature>
<name>A0A1X4G9R9_9CYAN</name>
<dbReference type="InterPro" id="IPR036457">
    <property type="entry name" value="PPM-type-like_dom_sf"/>
</dbReference>
<feature type="region of interest" description="Disordered" evidence="1">
    <location>
        <begin position="386"/>
        <end position="417"/>
    </location>
</feature>
<keyword evidence="2" id="KW-1133">Transmembrane helix</keyword>
<evidence type="ECO:0000256" key="2">
    <source>
        <dbReference type="SAM" id="Phobius"/>
    </source>
</evidence>
<dbReference type="AlphaFoldDB" id="A0A1X4G9R9"/>
<dbReference type="InterPro" id="IPR001932">
    <property type="entry name" value="PPM-type_phosphatase-like_dom"/>
</dbReference>
<feature type="transmembrane region" description="Helical" evidence="2">
    <location>
        <begin position="350"/>
        <end position="370"/>
    </location>
</feature>
<evidence type="ECO:0000256" key="1">
    <source>
        <dbReference type="SAM" id="MobiDB-lite"/>
    </source>
</evidence>
<dbReference type="Gene3D" id="3.60.40.10">
    <property type="entry name" value="PPM-type phosphatase domain"/>
    <property type="match status" value="1"/>
</dbReference>
<dbReference type="EMBL" id="NBYN01000017">
    <property type="protein sequence ID" value="OSO93921.1"/>
    <property type="molecule type" value="Genomic_DNA"/>
</dbReference>
<comment type="caution">
    <text evidence="4">The sequence shown here is derived from an EMBL/GenBank/DDBJ whole genome shotgun (WGS) entry which is preliminary data.</text>
</comment>
<organism evidence="4 5">
    <name type="scientific">Cylindrospermopsis raciborskii CENA303</name>
    <dbReference type="NCBI Taxonomy" id="1170769"/>
    <lineage>
        <taxon>Bacteria</taxon>
        <taxon>Bacillati</taxon>
        <taxon>Cyanobacteriota</taxon>
        <taxon>Cyanophyceae</taxon>
        <taxon>Nostocales</taxon>
        <taxon>Aphanizomenonaceae</taxon>
        <taxon>Cylindrospermopsis</taxon>
    </lineage>
</organism>